<gene>
    <name evidence="2" type="ORF">CDSM653_01859</name>
</gene>
<feature type="domain" description="HPr" evidence="1">
    <location>
        <begin position="6"/>
        <end position="78"/>
    </location>
</feature>
<evidence type="ECO:0000259" key="1">
    <source>
        <dbReference type="PROSITE" id="PS51350"/>
    </source>
</evidence>
<reference evidence="3" key="3">
    <citation type="submission" date="2015-02" db="EMBL/GenBank/DDBJ databases">
        <title>Genome analysis of three genomes within the thermophilic hydrogenogenic bacterial species Caldanaerobacter subterraneus.</title>
        <authorList>
            <person name="Sant'Anna F.H."/>
            <person name="Lebedinsky A."/>
            <person name="Sokolova T."/>
            <person name="Robb F.T."/>
            <person name="Gonzalez J.M."/>
        </authorList>
    </citation>
    <scope>NUCLEOTIDE SEQUENCE [LARGE SCALE GENOMIC DNA]</scope>
    <source>
        <strain evidence="3">DSM 12653</strain>
    </source>
</reference>
<dbReference type="Proteomes" id="UP000010146">
    <property type="component" value="Unassembled WGS sequence"/>
</dbReference>
<dbReference type="EMBL" id="ABXP02000106">
    <property type="protein sequence ID" value="KKC29008.1"/>
    <property type="molecule type" value="Genomic_DNA"/>
</dbReference>
<sequence length="78" mass="8927">MRGDKMVEKRERLRLPVSIHSQIAAHIVQEVSRISKRNDVSIFFRKINESRLVPAGSMLSMVTFFASRGEEIEVIIEG</sequence>
<proteinExistence type="predicted"/>
<evidence type="ECO:0000313" key="3">
    <source>
        <dbReference type="Proteomes" id="UP000010146"/>
    </source>
</evidence>
<reference evidence="2 3" key="2">
    <citation type="journal article" date="2015" name="BMC Genomics">
        <title>Analysis of three genomes within the thermophilic bacterial species Caldanaerobacter subterraneus with a focus on carbon monoxide dehydrogenase evolution and hydrolase diversity.</title>
        <authorList>
            <person name="Sant'Anna F.H."/>
            <person name="Lebedinsky A.V."/>
            <person name="Sokolova T.G."/>
            <person name="Robb F.T."/>
            <person name="Gonzalez J.M."/>
        </authorList>
    </citation>
    <scope>NUCLEOTIDE SEQUENCE [LARGE SCALE GENOMIC DNA]</scope>
    <source>
        <strain evidence="2 3">DSM 12653</strain>
    </source>
</reference>
<organism evidence="2 3">
    <name type="scientific">Caldanaerobacter subterraneus subsp. pacificus DSM 12653</name>
    <dbReference type="NCBI Taxonomy" id="391606"/>
    <lineage>
        <taxon>Bacteria</taxon>
        <taxon>Bacillati</taxon>
        <taxon>Bacillota</taxon>
        <taxon>Clostridia</taxon>
        <taxon>Thermoanaerobacterales</taxon>
        <taxon>Thermoanaerobacteraceae</taxon>
        <taxon>Caldanaerobacter</taxon>
    </lineage>
</organism>
<dbReference type="InterPro" id="IPR000032">
    <property type="entry name" value="HPr-like"/>
</dbReference>
<dbReference type="Gene3D" id="3.30.1340.10">
    <property type="entry name" value="HPr-like"/>
    <property type="match status" value="1"/>
</dbReference>
<evidence type="ECO:0000313" key="2">
    <source>
        <dbReference type="EMBL" id="KKC29008.1"/>
    </source>
</evidence>
<dbReference type="AlphaFoldDB" id="A0A0F5PK29"/>
<comment type="caution">
    <text evidence="2">The sequence shown here is derived from an EMBL/GenBank/DDBJ whole genome shotgun (WGS) entry which is preliminary data.</text>
</comment>
<accession>A0A0F5PK29</accession>
<dbReference type="SUPFAM" id="SSF55594">
    <property type="entry name" value="HPr-like"/>
    <property type="match status" value="1"/>
</dbReference>
<reference evidence="2 3" key="1">
    <citation type="submission" date="2008-07" db="EMBL/GenBank/DDBJ databases">
        <authorList>
            <person name="Gonzalez J."/>
            <person name="Sokolova T."/>
            <person name="Ferriera S."/>
            <person name="Johnson J."/>
            <person name="Kravitz S."/>
            <person name="Beeson K."/>
            <person name="Sutton G."/>
            <person name="Rogers Y.-H."/>
            <person name="Friedman R."/>
            <person name="Frazier M."/>
            <person name="Venter J.C."/>
        </authorList>
    </citation>
    <scope>NUCLEOTIDE SEQUENCE [LARGE SCALE GENOMIC DNA]</scope>
    <source>
        <strain evidence="2 3">DSM 12653</strain>
    </source>
</reference>
<name>A0A0F5PK29_9THEO</name>
<dbReference type="InterPro" id="IPR035895">
    <property type="entry name" value="HPr-like_sf"/>
</dbReference>
<dbReference type="Pfam" id="PF00381">
    <property type="entry name" value="PTS-HPr"/>
    <property type="match status" value="1"/>
</dbReference>
<dbReference type="PROSITE" id="PS51350">
    <property type="entry name" value="PTS_HPR_DOM"/>
    <property type="match status" value="1"/>
</dbReference>
<protein>
    <submittedName>
        <fullName evidence="2">ATPase</fullName>
    </submittedName>
</protein>